<dbReference type="Gene3D" id="1.10.579.10">
    <property type="entry name" value="DNA Cyclobutane Dipyrimidine Photolyase, subunit A, domain 3"/>
    <property type="match status" value="1"/>
</dbReference>
<organism evidence="13 14">
    <name type="scientific">Capsulimonas corticalis</name>
    <dbReference type="NCBI Taxonomy" id="2219043"/>
    <lineage>
        <taxon>Bacteria</taxon>
        <taxon>Bacillati</taxon>
        <taxon>Armatimonadota</taxon>
        <taxon>Armatimonadia</taxon>
        <taxon>Capsulimonadales</taxon>
        <taxon>Capsulimonadaceae</taxon>
        <taxon>Capsulimonas</taxon>
    </lineage>
</organism>
<dbReference type="Proteomes" id="UP000287394">
    <property type="component" value="Chromosome"/>
</dbReference>
<keyword evidence="14" id="KW-1185">Reference proteome</keyword>
<dbReference type="InterPro" id="IPR014729">
    <property type="entry name" value="Rossmann-like_a/b/a_fold"/>
</dbReference>
<dbReference type="Gene3D" id="1.25.40.80">
    <property type="match status" value="1"/>
</dbReference>
<evidence type="ECO:0000256" key="5">
    <source>
        <dbReference type="ARBA" id="ARBA00022630"/>
    </source>
</evidence>
<evidence type="ECO:0000256" key="7">
    <source>
        <dbReference type="ARBA" id="ARBA00022827"/>
    </source>
</evidence>
<evidence type="ECO:0000256" key="6">
    <source>
        <dbReference type="ARBA" id="ARBA00022763"/>
    </source>
</evidence>
<dbReference type="SUPFAM" id="SSF48173">
    <property type="entry name" value="Cryptochrome/photolyase FAD-binding domain"/>
    <property type="match status" value="1"/>
</dbReference>
<dbReference type="GO" id="GO:0003677">
    <property type="term" value="F:DNA binding"/>
    <property type="evidence" value="ECO:0007669"/>
    <property type="project" value="UniProtKB-KW"/>
</dbReference>
<dbReference type="FunFam" id="1.10.579.10:FF:000002">
    <property type="entry name" value="Deoxyribodipyrimidine photolyase"/>
    <property type="match status" value="1"/>
</dbReference>
<sequence length="450" mass="52151">MNPKRIRRFNSHEYAGGGSILYWMGREHRVQDNWTLLAAQETAQAHGVPLVVVFMLVPVYLGATIRQYGFMLRGLQDVERGLRELGIPFYLLMGDPEARILECVKRWDVGAVFADFLPLKTPRHWKTRVAEQVSVPMFEVDAHNVVPAWEASPKQEAGAYTIRHKLRKLWPAYLEEFPSVERQAAAWPHDCDPIDWDSARASLRVNEDVPEVSWIVGGEIAAHAALESFLTHRFRGYAEKRNIPGQPGQSDLSPYLHFGHIAPQRLALEVPKSNAADEDKAAFLDELLVRRELTDNYCLYNDHYDTLDGATNWPRKTLDDHRADPRPFLYTLEQLETARTHDDLWNAAQREMVYRGKMHGYMRMYWSKKILEWTATPEEALAHAIFLNDKYFLDGRDPNGYANLLWSIAGLHDRPWMERPIFGKVRYMNRRGCERKFDVQAYIDYVDNLP</sequence>
<comment type="similarity">
    <text evidence="2">Belongs to the DNA photolyase class-2 family.</text>
</comment>
<dbReference type="KEGG" id="ccot:CCAX7_10430"/>
<evidence type="ECO:0000313" key="14">
    <source>
        <dbReference type="Proteomes" id="UP000287394"/>
    </source>
</evidence>
<accession>A0A402CUJ2</accession>
<dbReference type="InterPro" id="IPR052219">
    <property type="entry name" value="Photolyase_Class-2"/>
</dbReference>
<dbReference type="PANTHER" id="PTHR10211">
    <property type="entry name" value="DEOXYRIBODIPYRIMIDINE PHOTOLYASE"/>
    <property type="match status" value="1"/>
</dbReference>
<proteinExistence type="inferred from homology"/>
<dbReference type="GO" id="GO:0009650">
    <property type="term" value="P:UV protection"/>
    <property type="evidence" value="ECO:0007669"/>
    <property type="project" value="UniProtKB-ARBA"/>
</dbReference>
<comment type="catalytic activity">
    <reaction evidence="12">
        <text>cyclobutadipyrimidine (in DNA) = 2 pyrimidine residues (in DNA).</text>
        <dbReference type="EC" id="4.1.99.3"/>
    </reaction>
</comment>
<keyword evidence="7" id="KW-0274">FAD</keyword>
<dbReference type="InterPro" id="IPR036155">
    <property type="entry name" value="Crypto/Photolyase_N_sf"/>
</dbReference>
<evidence type="ECO:0000256" key="12">
    <source>
        <dbReference type="ARBA" id="ARBA00033999"/>
    </source>
</evidence>
<dbReference type="RefSeq" id="WP_119321043.1">
    <property type="nucleotide sequence ID" value="NZ_AP025739.1"/>
</dbReference>
<comment type="cofactor">
    <cofactor evidence="1">
        <name>FAD</name>
        <dbReference type="ChEBI" id="CHEBI:57692"/>
    </cofactor>
</comment>
<dbReference type="InterPro" id="IPR008148">
    <property type="entry name" value="DNA_photolyase_2"/>
</dbReference>
<gene>
    <name evidence="13" type="ORF">CCAX7_10430</name>
</gene>
<dbReference type="OrthoDB" id="9772484at2"/>
<keyword evidence="6" id="KW-0227">DNA damage</keyword>
<evidence type="ECO:0000256" key="9">
    <source>
        <dbReference type="ARBA" id="ARBA00023204"/>
    </source>
</evidence>
<dbReference type="EC" id="4.1.99.3" evidence="3"/>
<keyword evidence="5" id="KW-0285">Flavoprotein</keyword>
<evidence type="ECO:0000256" key="1">
    <source>
        <dbReference type="ARBA" id="ARBA00001974"/>
    </source>
</evidence>
<dbReference type="PANTHER" id="PTHR10211:SF0">
    <property type="entry name" value="DEOXYRIBODIPYRIMIDINE PHOTO-LYASE"/>
    <property type="match status" value="1"/>
</dbReference>
<protein>
    <recommendedName>
        <fullName evidence="4">Deoxyribodipyrimidine photo-lyase</fullName>
        <ecNumber evidence="3">4.1.99.3</ecNumber>
    </recommendedName>
    <alternativeName>
        <fullName evidence="11">DNA photolyase</fullName>
    </alternativeName>
</protein>
<evidence type="ECO:0000256" key="3">
    <source>
        <dbReference type="ARBA" id="ARBA00013149"/>
    </source>
</evidence>
<evidence type="ECO:0000256" key="8">
    <source>
        <dbReference type="ARBA" id="ARBA00023125"/>
    </source>
</evidence>
<keyword evidence="8" id="KW-0238">DNA-binding</keyword>
<keyword evidence="10" id="KW-0456">Lyase</keyword>
<keyword evidence="9" id="KW-0234">DNA repair</keyword>
<dbReference type="PROSITE" id="PS51645">
    <property type="entry name" value="PHR_CRY_ALPHA_BETA"/>
    <property type="match status" value="1"/>
</dbReference>
<dbReference type="GO" id="GO:0003904">
    <property type="term" value="F:deoxyribodipyrimidine photo-lyase activity"/>
    <property type="evidence" value="ECO:0007669"/>
    <property type="project" value="UniProtKB-EC"/>
</dbReference>
<dbReference type="InterPro" id="IPR032673">
    <property type="entry name" value="DNA_photolyase_2_CS"/>
</dbReference>
<dbReference type="SUPFAM" id="SSF52425">
    <property type="entry name" value="Cryptochrome/photolyase, N-terminal domain"/>
    <property type="match status" value="1"/>
</dbReference>
<dbReference type="GO" id="GO:0000719">
    <property type="term" value="P:photoreactive repair"/>
    <property type="evidence" value="ECO:0007669"/>
    <property type="project" value="TreeGrafter"/>
</dbReference>
<evidence type="ECO:0000256" key="4">
    <source>
        <dbReference type="ARBA" id="ARBA00014046"/>
    </source>
</evidence>
<reference evidence="13 14" key="1">
    <citation type="journal article" date="2019" name="Int. J. Syst. Evol. Microbiol.">
        <title>Capsulimonas corticalis gen. nov., sp. nov., an aerobic capsulated bacterium, of a novel bacterial order, Capsulimonadales ord. nov., of the class Armatimonadia of the phylum Armatimonadetes.</title>
        <authorList>
            <person name="Li J."/>
            <person name="Kudo C."/>
            <person name="Tonouchi A."/>
        </authorList>
    </citation>
    <scope>NUCLEOTIDE SEQUENCE [LARGE SCALE GENOMIC DNA]</scope>
    <source>
        <strain evidence="13 14">AX-7</strain>
    </source>
</reference>
<evidence type="ECO:0000256" key="10">
    <source>
        <dbReference type="ARBA" id="ARBA00023239"/>
    </source>
</evidence>
<evidence type="ECO:0000256" key="2">
    <source>
        <dbReference type="ARBA" id="ARBA00006409"/>
    </source>
</evidence>
<evidence type="ECO:0000313" key="13">
    <source>
        <dbReference type="EMBL" id="BDI28992.1"/>
    </source>
</evidence>
<evidence type="ECO:0000256" key="11">
    <source>
        <dbReference type="ARBA" id="ARBA00031671"/>
    </source>
</evidence>
<dbReference type="FunFam" id="3.40.50.620:FF:000110">
    <property type="entry name" value="Deoxyribodipyrimidine photolyase"/>
    <property type="match status" value="1"/>
</dbReference>
<dbReference type="PROSITE" id="PS01084">
    <property type="entry name" value="DNA_PHOTOLYASES_2_2"/>
    <property type="match status" value="1"/>
</dbReference>
<dbReference type="AlphaFoldDB" id="A0A402CUJ2"/>
<name>A0A402CUJ2_9BACT</name>
<dbReference type="Pfam" id="PF00875">
    <property type="entry name" value="DNA_photolyase"/>
    <property type="match status" value="1"/>
</dbReference>
<dbReference type="FunFam" id="1.25.40.80:FF:000004">
    <property type="entry name" value="Deoxyribodipyrimidine photolyase"/>
    <property type="match status" value="1"/>
</dbReference>
<dbReference type="Gene3D" id="3.40.50.620">
    <property type="entry name" value="HUPs"/>
    <property type="match status" value="1"/>
</dbReference>
<dbReference type="EMBL" id="AP025739">
    <property type="protein sequence ID" value="BDI28992.1"/>
    <property type="molecule type" value="Genomic_DNA"/>
</dbReference>
<dbReference type="NCBIfam" id="TIGR00591">
    <property type="entry name" value="phr2"/>
    <property type="match status" value="1"/>
</dbReference>
<dbReference type="InterPro" id="IPR036134">
    <property type="entry name" value="Crypto/Photolyase_FAD-like_sf"/>
</dbReference>
<dbReference type="InterPro" id="IPR006050">
    <property type="entry name" value="DNA_photolyase_N"/>
</dbReference>